<dbReference type="SUPFAM" id="SSF53383">
    <property type="entry name" value="PLP-dependent transferases"/>
    <property type="match status" value="1"/>
</dbReference>
<proteinExistence type="inferred from homology"/>
<evidence type="ECO:0000259" key="8">
    <source>
        <dbReference type="Pfam" id="PF03711"/>
    </source>
</evidence>
<name>A0AAW2VB82_9LAMI</name>
<comment type="cofactor">
    <cofactor evidence="1">
        <name>pyridoxal 5'-phosphate</name>
        <dbReference type="ChEBI" id="CHEBI:597326"/>
    </cofactor>
</comment>
<feature type="domain" description="Orn/Lys/Arg decarboxylase C-terminal" evidence="8">
    <location>
        <begin position="410"/>
        <end position="496"/>
    </location>
</feature>
<reference evidence="9" key="2">
    <citation type="journal article" date="2024" name="Plant">
        <title>Genomic evolution and insights into agronomic trait innovations of Sesamum species.</title>
        <authorList>
            <person name="Miao H."/>
            <person name="Wang L."/>
            <person name="Qu L."/>
            <person name="Liu H."/>
            <person name="Sun Y."/>
            <person name="Le M."/>
            <person name="Wang Q."/>
            <person name="Wei S."/>
            <person name="Zheng Y."/>
            <person name="Lin W."/>
            <person name="Duan Y."/>
            <person name="Cao H."/>
            <person name="Xiong S."/>
            <person name="Wang X."/>
            <person name="Wei L."/>
            <person name="Li C."/>
            <person name="Ma Q."/>
            <person name="Ju M."/>
            <person name="Zhao R."/>
            <person name="Li G."/>
            <person name="Mu C."/>
            <person name="Tian Q."/>
            <person name="Mei H."/>
            <person name="Zhang T."/>
            <person name="Gao T."/>
            <person name="Zhang H."/>
        </authorList>
    </citation>
    <scope>NUCLEOTIDE SEQUENCE</scope>
    <source>
        <strain evidence="9">KEN1</strain>
    </source>
</reference>
<dbReference type="EMBL" id="JACGWN010000010">
    <property type="protein sequence ID" value="KAL0426696.1"/>
    <property type="molecule type" value="Genomic_DNA"/>
</dbReference>
<dbReference type="Pfam" id="PF01276">
    <property type="entry name" value="OKR_DC_1"/>
    <property type="match status" value="1"/>
</dbReference>
<organism evidence="9">
    <name type="scientific">Sesamum latifolium</name>
    <dbReference type="NCBI Taxonomy" id="2727402"/>
    <lineage>
        <taxon>Eukaryota</taxon>
        <taxon>Viridiplantae</taxon>
        <taxon>Streptophyta</taxon>
        <taxon>Embryophyta</taxon>
        <taxon>Tracheophyta</taxon>
        <taxon>Spermatophyta</taxon>
        <taxon>Magnoliopsida</taxon>
        <taxon>eudicotyledons</taxon>
        <taxon>Gunneridae</taxon>
        <taxon>Pentapetalae</taxon>
        <taxon>asterids</taxon>
        <taxon>lamiids</taxon>
        <taxon>Lamiales</taxon>
        <taxon>Pedaliaceae</taxon>
        <taxon>Sesamum</taxon>
    </lineage>
</organism>
<dbReference type="AlphaFoldDB" id="A0AAW2VB82"/>
<dbReference type="GO" id="GO:0016831">
    <property type="term" value="F:carboxy-lyase activity"/>
    <property type="evidence" value="ECO:0007669"/>
    <property type="project" value="UniProtKB-KW"/>
</dbReference>
<comment type="similarity">
    <text evidence="2">Belongs to the Orn/Lys/Arg decarboxylase class-I family.</text>
</comment>
<evidence type="ECO:0000256" key="1">
    <source>
        <dbReference type="ARBA" id="ARBA00001933"/>
    </source>
</evidence>
<evidence type="ECO:0000256" key="3">
    <source>
        <dbReference type="ARBA" id="ARBA00022793"/>
    </source>
</evidence>
<evidence type="ECO:0000256" key="5">
    <source>
        <dbReference type="ARBA" id="ARBA00023239"/>
    </source>
</evidence>
<evidence type="ECO:0000259" key="7">
    <source>
        <dbReference type="Pfam" id="PF01276"/>
    </source>
</evidence>
<evidence type="ECO:0000256" key="6">
    <source>
        <dbReference type="SAM" id="MobiDB-lite"/>
    </source>
</evidence>
<protein>
    <recommendedName>
        <fullName evidence="10">Arginine decarboxylase</fullName>
    </recommendedName>
</protein>
<dbReference type="InterPro" id="IPR015421">
    <property type="entry name" value="PyrdxlP-dep_Trfase_major"/>
</dbReference>
<dbReference type="CDD" id="cd00615">
    <property type="entry name" value="Orn_deC_like"/>
    <property type="match status" value="1"/>
</dbReference>
<gene>
    <name evidence="9" type="ORF">Slati_2844400</name>
</gene>
<dbReference type="Gene3D" id="3.90.100.10">
    <property type="entry name" value="Orn/Lys/Arg decarboxylase, C-terminal domain"/>
    <property type="match status" value="1"/>
</dbReference>
<feature type="domain" description="Orn/Lys/Arg decarboxylases family 1 pyridoxal-P attachment site" evidence="7">
    <location>
        <begin position="34"/>
        <end position="333"/>
    </location>
</feature>
<keyword evidence="5" id="KW-0456">Lyase</keyword>
<sequence length="518" mass="55518">MNNGIDQSGKHPAEDSTTKSKSQAAVNSCNDHLPPLVRALKASADRNPVVFHFPGHKRGQAASPALTQLIGSKPFLHDVTELPELDSFFCPKGPLLEAKNLAAELFGAKETWFLVGGTSCGVQAAIMATCSPGDTIILPRNAHASATIGVIFSGAVPKYIVPQYNSDWDIAAGVTPSQVKLAIAETKVVGGRKVAAVFVTSPTYNGICSNLSEISEVCHSQGIPLIVDEAHGAHFKFHPEMPKTALDQGADISIQSTHKVLCSFLQSSMLHISGEMIDRERLHKCLHALQSTSPSWLFLASLDAARHQLSTDVTAFNDAVNLANVAKTLIRKIPGISVLDHSVFPDFPDMDPLRVTIGMWQLGLSGFQANEILDKDLGIIPELVSTNSITLAFSQGTTCEHVQGLLSGLRHLSAMFPVVNCENGMLSVAGRGPYDDPVMSMNPREAFFASRTRMKFKDCSGEVCGEVICPFPPGVPVLAPGEVITHKALDYLQEIRSRGGCIIGAADPLLDTIVVCRK</sequence>
<evidence type="ECO:0000313" key="9">
    <source>
        <dbReference type="EMBL" id="KAL0426696.1"/>
    </source>
</evidence>
<dbReference type="InterPro" id="IPR000310">
    <property type="entry name" value="Orn/Lys/Arg_deCO2ase_major_dom"/>
</dbReference>
<dbReference type="PANTHER" id="PTHR43277">
    <property type="entry name" value="ARGININE DECARBOXYLASE"/>
    <property type="match status" value="1"/>
</dbReference>
<accession>A0AAW2VB82</accession>
<comment type="caution">
    <text evidence="9">The sequence shown here is derived from an EMBL/GenBank/DDBJ whole genome shotgun (WGS) entry which is preliminary data.</text>
</comment>
<dbReference type="InterPro" id="IPR008286">
    <property type="entry name" value="Prn/Lys/Arg_de-COase_C"/>
</dbReference>
<dbReference type="InterPro" id="IPR015424">
    <property type="entry name" value="PyrdxlP-dep_Trfase"/>
</dbReference>
<evidence type="ECO:0008006" key="10">
    <source>
        <dbReference type="Google" id="ProtNLM"/>
    </source>
</evidence>
<reference evidence="9" key="1">
    <citation type="submission" date="2020-06" db="EMBL/GenBank/DDBJ databases">
        <authorList>
            <person name="Li T."/>
            <person name="Hu X."/>
            <person name="Zhang T."/>
            <person name="Song X."/>
            <person name="Zhang H."/>
            <person name="Dai N."/>
            <person name="Sheng W."/>
            <person name="Hou X."/>
            <person name="Wei L."/>
        </authorList>
    </citation>
    <scope>NUCLEOTIDE SEQUENCE</scope>
    <source>
        <strain evidence="9">KEN1</strain>
        <tissue evidence="9">Leaf</tissue>
    </source>
</reference>
<dbReference type="Gene3D" id="3.40.640.10">
    <property type="entry name" value="Type I PLP-dependent aspartate aminotransferase-like (Major domain)"/>
    <property type="match status" value="1"/>
</dbReference>
<keyword evidence="4" id="KW-0663">Pyridoxal phosphate</keyword>
<dbReference type="InterPro" id="IPR052357">
    <property type="entry name" value="Orn_Lys_Arg_decarboxylase-I"/>
</dbReference>
<keyword evidence="3" id="KW-0210">Decarboxylase</keyword>
<evidence type="ECO:0000256" key="4">
    <source>
        <dbReference type="ARBA" id="ARBA00022898"/>
    </source>
</evidence>
<feature type="compositionally biased region" description="Basic and acidic residues" evidence="6">
    <location>
        <begin position="8"/>
        <end position="18"/>
    </location>
</feature>
<feature type="region of interest" description="Disordered" evidence="6">
    <location>
        <begin position="1"/>
        <end position="27"/>
    </location>
</feature>
<dbReference type="SUPFAM" id="SSF55904">
    <property type="entry name" value="Ornithine decarboxylase C-terminal domain"/>
    <property type="match status" value="1"/>
</dbReference>
<evidence type="ECO:0000256" key="2">
    <source>
        <dbReference type="ARBA" id="ARBA00010671"/>
    </source>
</evidence>
<dbReference type="Pfam" id="PF03711">
    <property type="entry name" value="OKR_DC_1_C"/>
    <property type="match status" value="1"/>
</dbReference>
<dbReference type="PANTHER" id="PTHR43277:SF5">
    <property type="entry name" value="ARGININE DECARBOXYLASE-LIKE ISOFORM X1"/>
    <property type="match status" value="1"/>
</dbReference>
<dbReference type="InterPro" id="IPR036633">
    <property type="entry name" value="Prn/Lys/Arg_de-COase_C_sf"/>
</dbReference>